<evidence type="ECO:0000259" key="2">
    <source>
        <dbReference type="Pfam" id="PF17836"/>
    </source>
</evidence>
<dbReference type="InterPro" id="IPR050179">
    <property type="entry name" value="Trans_hexapeptide_repeat"/>
</dbReference>
<dbReference type="Gene3D" id="2.160.10.10">
    <property type="entry name" value="Hexapeptide repeat proteins"/>
    <property type="match status" value="1"/>
</dbReference>
<evidence type="ECO:0000313" key="4">
    <source>
        <dbReference type="Proteomes" id="UP001305521"/>
    </source>
</evidence>
<dbReference type="SUPFAM" id="SSF51161">
    <property type="entry name" value="Trimeric LpxA-like enzymes"/>
    <property type="match status" value="1"/>
</dbReference>
<dbReference type="Pfam" id="PF17836">
    <property type="entry name" value="PglD_N"/>
    <property type="match status" value="1"/>
</dbReference>
<dbReference type="RefSeq" id="WP_318647330.1">
    <property type="nucleotide sequence ID" value="NZ_CP137852.1"/>
</dbReference>
<dbReference type="EMBL" id="CP137852">
    <property type="protein sequence ID" value="WPB83352.1"/>
    <property type="molecule type" value="Genomic_DNA"/>
</dbReference>
<dbReference type="InterPro" id="IPR020019">
    <property type="entry name" value="AcTrfase_PglD-like"/>
</dbReference>
<dbReference type="PANTHER" id="PTHR43300:SF7">
    <property type="entry name" value="UDP-N-ACETYLBACILLOSAMINE N-ACETYLTRANSFERASE"/>
    <property type="match status" value="1"/>
</dbReference>
<comment type="similarity">
    <text evidence="1">Belongs to the transferase hexapeptide repeat family.</text>
</comment>
<dbReference type="InterPro" id="IPR041561">
    <property type="entry name" value="PglD_N"/>
</dbReference>
<feature type="domain" description="PglD N-terminal" evidence="2">
    <location>
        <begin position="9"/>
        <end position="90"/>
    </location>
</feature>
<keyword evidence="4" id="KW-1185">Reference proteome</keyword>
<dbReference type="NCBIfam" id="TIGR03570">
    <property type="entry name" value="NeuD_NnaD"/>
    <property type="match status" value="1"/>
</dbReference>
<name>A0ABZ0PD47_9PROT</name>
<reference evidence="3 4" key="1">
    <citation type="submission" date="2023-11" db="EMBL/GenBank/DDBJ databases">
        <title>Arctic aerobic anoxygenic photoheterotroph Sediminicoccus rosea KRV36 adapts its photosynthesis to long days of polar summer.</title>
        <authorList>
            <person name="Tomasch J."/>
            <person name="Kopejtka K."/>
            <person name="Bily T."/>
            <person name="Gardiner A.T."/>
            <person name="Gardian Z."/>
            <person name="Shivaramu S."/>
            <person name="Koblizek M."/>
            <person name="Engelhardt F."/>
            <person name="Kaftan D."/>
        </authorList>
    </citation>
    <scope>NUCLEOTIDE SEQUENCE [LARGE SCALE GENOMIC DNA]</scope>
    <source>
        <strain evidence="3 4">R-30</strain>
    </source>
</reference>
<dbReference type="Proteomes" id="UP001305521">
    <property type="component" value="Chromosome"/>
</dbReference>
<protein>
    <submittedName>
        <fullName evidence="3">Acetyltransferase</fullName>
    </submittedName>
</protein>
<gene>
    <name evidence="3" type="ORF">R9Z33_14705</name>
</gene>
<evidence type="ECO:0000313" key="3">
    <source>
        <dbReference type="EMBL" id="WPB83352.1"/>
    </source>
</evidence>
<sequence length="216" mass="21784">MTRPSGPGRVLIFGAGGLGREVLQILRDIAAAGFDAEPFAFAVDPGHRSAATLHGLPVRDDAAALLRADPGLSVVVALGDPALRAATVARLTGARFATLRHPAAWIGETVTLGEGSILFGHASATTDVAIGRHVLVNPGCTLAHDVVLEDFATLAPAVALAGGVHVEVGADLGTGARVIPRRRVGRGAVVGAGAVVIRDVPPAVTVVGVPARVLRG</sequence>
<organism evidence="3 4">
    <name type="scientific">Sediminicoccus rosea</name>
    <dbReference type="NCBI Taxonomy" id="1225128"/>
    <lineage>
        <taxon>Bacteria</taxon>
        <taxon>Pseudomonadati</taxon>
        <taxon>Pseudomonadota</taxon>
        <taxon>Alphaproteobacteria</taxon>
        <taxon>Acetobacterales</taxon>
        <taxon>Roseomonadaceae</taxon>
        <taxon>Sediminicoccus</taxon>
    </lineage>
</organism>
<dbReference type="Gene3D" id="3.40.50.20">
    <property type="match status" value="1"/>
</dbReference>
<evidence type="ECO:0000256" key="1">
    <source>
        <dbReference type="ARBA" id="ARBA00007274"/>
    </source>
</evidence>
<accession>A0ABZ0PD47</accession>
<dbReference type="CDD" id="cd03360">
    <property type="entry name" value="LbH_AT_putative"/>
    <property type="match status" value="1"/>
</dbReference>
<proteinExistence type="inferred from homology"/>
<dbReference type="InterPro" id="IPR011004">
    <property type="entry name" value="Trimer_LpxA-like_sf"/>
</dbReference>
<dbReference type="PANTHER" id="PTHR43300">
    <property type="entry name" value="ACETYLTRANSFERASE"/>
    <property type="match status" value="1"/>
</dbReference>